<dbReference type="Proteomes" id="UP000054653">
    <property type="component" value="Unassembled WGS sequence"/>
</dbReference>
<evidence type="ECO:0000313" key="2">
    <source>
        <dbReference type="EMBL" id="KRY34278.1"/>
    </source>
</evidence>
<evidence type="ECO:0000313" key="3">
    <source>
        <dbReference type="EMBL" id="KRY36463.1"/>
    </source>
</evidence>
<protein>
    <submittedName>
        <fullName evidence="2">Uncharacterized protein</fullName>
    </submittedName>
</protein>
<dbReference type="EMBL" id="JYDI01001290">
    <property type="protein sequence ID" value="KRY34278.1"/>
    <property type="molecule type" value="Genomic_DNA"/>
</dbReference>
<sequence length="38" mass="4333">MNSENVQRCYQLPPIVICIMQRSITLLSALELLAEDKV</sequence>
<dbReference type="EMBL" id="JYDI01001227">
    <property type="protein sequence ID" value="KRY36463.1"/>
    <property type="molecule type" value="Genomic_DNA"/>
</dbReference>
<proteinExistence type="predicted"/>
<gene>
    <name evidence="3" type="ORF">T03_10909</name>
    <name evidence="1" type="ORF">T03_14941</name>
    <name evidence="2" type="ORF">T03_1703</name>
</gene>
<reference evidence="2 4" key="1">
    <citation type="submission" date="2015-01" db="EMBL/GenBank/DDBJ databases">
        <title>Evolution of Trichinella species and genotypes.</title>
        <authorList>
            <person name="Korhonen P.K."/>
            <person name="Edoardo P."/>
            <person name="Giuseppe L.R."/>
            <person name="Gasser R.B."/>
        </authorList>
    </citation>
    <scope>NUCLEOTIDE SEQUENCE [LARGE SCALE GENOMIC DNA]</scope>
    <source>
        <strain evidence="2">ISS120</strain>
    </source>
</reference>
<comment type="caution">
    <text evidence="2">The sequence shown here is derived from an EMBL/GenBank/DDBJ whole genome shotgun (WGS) entry which is preliminary data.</text>
</comment>
<accession>A0A0V1BBG1</accession>
<evidence type="ECO:0000313" key="4">
    <source>
        <dbReference type="Proteomes" id="UP000054653"/>
    </source>
</evidence>
<dbReference type="AlphaFoldDB" id="A0A0V1BBG1"/>
<organism evidence="2 4">
    <name type="scientific">Trichinella britovi</name>
    <name type="common">Parasitic roundworm</name>
    <dbReference type="NCBI Taxonomy" id="45882"/>
    <lineage>
        <taxon>Eukaryota</taxon>
        <taxon>Metazoa</taxon>
        <taxon>Ecdysozoa</taxon>
        <taxon>Nematoda</taxon>
        <taxon>Enoplea</taxon>
        <taxon>Dorylaimia</taxon>
        <taxon>Trichinellida</taxon>
        <taxon>Trichinellidae</taxon>
        <taxon>Trichinella</taxon>
    </lineage>
</organism>
<dbReference type="EMBL" id="JYDI01001321">
    <property type="protein sequence ID" value="KRY33593.1"/>
    <property type="molecule type" value="Genomic_DNA"/>
</dbReference>
<name>A0A0V1BBG1_TRIBR</name>
<keyword evidence="4" id="KW-1185">Reference proteome</keyword>
<evidence type="ECO:0000313" key="1">
    <source>
        <dbReference type="EMBL" id="KRY33593.1"/>
    </source>
</evidence>